<evidence type="ECO:0000313" key="3">
    <source>
        <dbReference type="Proteomes" id="UP001221328"/>
    </source>
</evidence>
<feature type="region of interest" description="Disordered" evidence="1">
    <location>
        <begin position="60"/>
        <end position="82"/>
    </location>
</feature>
<reference evidence="2 3" key="1">
    <citation type="journal article" date="2015" name="Int. J. Syst. Evol. Microbiol.">
        <title>Streptomyces gilvifuscus sp. nov., an actinomycete that produces antibacterial compounds isolated from soil.</title>
        <authorList>
            <person name="Nguyen T.M."/>
            <person name="Kim J."/>
        </authorList>
    </citation>
    <scope>NUCLEOTIDE SEQUENCE [LARGE SCALE GENOMIC DNA]</scope>
    <source>
        <strain evidence="2 3">T113</strain>
    </source>
</reference>
<comment type="caution">
    <text evidence="2">The sequence shown here is derived from an EMBL/GenBank/DDBJ whole genome shotgun (WGS) entry which is preliminary data.</text>
</comment>
<name>A0ABT5FXG7_9ACTN</name>
<dbReference type="EMBL" id="JAQOSK010000009">
    <property type="protein sequence ID" value="MDC2957261.1"/>
    <property type="molecule type" value="Genomic_DNA"/>
</dbReference>
<evidence type="ECO:0000313" key="2">
    <source>
        <dbReference type="EMBL" id="MDC2957261.1"/>
    </source>
</evidence>
<gene>
    <name evidence="2" type="ORF">PO587_22610</name>
</gene>
<accession>A0ABT5FXG7</accession>
<sequence length="82" mass="8633">MNAPAEQATWAATETRLLSGRYAEPLQPGRPRSAALTTACTSEGLVNVPATQPTWAATETRLLSGRPHPAARTTAPHLGGDR</sequence>
<dbReference type="RefSeq" id="WP_272176462.1">
    <property type="nucleotide sequence ID" value="NZ_JAQOSK010000009.1"/>
</dbReference>
<evidence type="ECO:0000256" key="1">
    <source>
        <dbReference type="SAM" id="MobiDB-lite"/>
    </source>
</evidence>
<organism evidence="2 3">
    <name type="scientific">Streptomyces gilvifuscus</name>
    <dbReference type="NCBI Taxonomy" id="1550617"/>
    <lineage>
        <taxon>Bacteria</taxon>
        <taxon>Bacillati</taxon>
        <taxon>Actinomycetota</taxon>
        <taxon>Actinomycetes</taxon>
        <taxon>Kitasatosporales</taxon>
        <taxon>Streptomycetaceae</taxon>
        <taxon>Streptomyces</taxon>
    </lineage>
</organism>
<keyword evidence="3" id="KW-1185">Reference proteome</keyword>
<proteinExistence type="predicted"/>
<protein>
    <submittedName>
        <fullName evidence="2">Uncharacterized protein</fullName>
    </submittedName>
</protein>
<dbReference type="Proteomes" id="UP001221328">
    <property type="component" value="Unassembled WGS sequence"/>
</dbReference>